<evidence type="ECO:0000313" key="1">
    <source>
        <dbReference type="EMBL" id="TDQ36961.1"/>
    </source>
</evidence>
<protein>
    <recommendedName>
        <fullName evidence="3">MepB protein</fullName>
    </recommendedName>
</protein>
<organism evidence="1 2">
    <name type="scientific">Aureibacillus halotolerans</name>
    <dbReference type="NCBI Taxonomy" id="1508390"/>
    <lineage>
        <taxon>Bacteria</taxon>
        <taxon>Bacillati</taxon>
        <taxon>Bacillota</taxon>
        <taxon>Bacilli</taxon>
        <taxon>Bacillales</taxon>
        <taxon>Bacillaceae</taxon>
        <taxon>Aureibacillus</taxon>
    </lineage>
</organism>
<keyword evidence="2" id="KW-1185">Reference proteome</keyword>
<dbReference type="Pfam" id="PF08877">
    <property type="entry name" value="MepB-like"/>
    <property type="match status" value="1"/>
</dbReference>
<dbReference type="PIRSF" id="PIRSF032285">
    <property type="entry name" value="UCP032285"/>
    <property type="match status" value="1"/>
</dbReference>
<comment type="caution">
    <text evidence="1">The sequence shown here is derived from an EMBL/GenBank/DDBJ whole genome shotgun (WGS) entry which is preliminary data.</text>
</comment>
<gene>
    <name evidence="1" type="ORF">EV213_11554</name>
</gene>
<name>A0A4R6TUC3_9BACI</name>
<dbReference type="Gene3D" id="3.40.1350.140">
    <property type="entry name" value="MepB-like"/>
    <property type="match status" value="1"/>
</dbReference>
<dbReference type="InterPro" id="IPR011235">
    <property type="entry name" value="MepB-like"/>
</dbReference>
<dbReference type="Proteomes" id="UP000295632">
    <property type="component" value="Unassembled WGS sequence"/>
</dbReference>
<reference evidence="1 2" key="1">
    <citation type="submission" date="2019-03" db="EMBL/GenBank/DDBJ databases">
        <title>Genomic Encyclopedia of Type Strains, Phase IV (KMG-IV): sequencing the most valuable type-strain genomes for metagenomic binning, comparative biology and taxonomic classification.</title>
        <authorList>
            <person name="Goeker M."/>
        </authorList>
    </citation>
    <scope>NUCLEOTIDE SEQUENCE [LARGE SCALE GENOMIC DNA]</scope>
    <source>
        <strain evidence="1 2">DSM 28697</strain>
    </source>
</reference>
<proteinExistence type="predicted"/>
<evidence type="ECO:0000313" key="2">
    <source>
        <dbReference type="Proteomes" id="UP000295632"/>
    </source>
</evidence>
<dbReference type="InterPro" id="IPR038231">
    <property type="entry name" value="MepB-like_sf"/>
</dbReference>
<dbReference type="AlphaFoldDB" id="A0A4R6TUC3"/>
<sequence>MTTYKSDNSGQIVDQVIPDHLEMAITQVYEPIGMSVTKKAIREQESAAYGACRLELEGKGIVFREAKTTPTKIGQFVTVWKRPIDIIIPFDSTDSVDYVVIGVSDFHNHGQFVLDKTVLIEKGIMSHNSKKGKTAFRVYPPWTKPVNKQAVKTQQWQLRYFYAFGPHGTIDKETIRKLFHL</sequence>
<dbReference type="EMBL" id="SNYJ01000015">
    <property type="protein sequence ID" value="TDQ36961.1"/>
    <property type="molecule type" value="Genomic_DNA"/>
</dbReference>
<accession>A0A4R6TUC3</accession>
<evidence type="ECO:0008006" key="3">
    <source>
        <dbReference type="Google" id="ProtNLM"/>
    </source>
</evidence>
<dbReference type="RefSeq" id="WP_166639353.1">
    <property type="nucleotide sequence ID" value="NZ_SNYJ01000015.1"/>
</dbReference>